<protein>
    <recommendedName>
        <fullName evidence="1">DUF4062 domain-containing protein</fullName>
    </recommendedName>
</protein>
<dbReference type="Pfam" id="PF13271">
    <property type="entry name" value="DUF4062"/>
    <property type="match status" value="1"/>
</dbReference>
<sequence length="409" mass="46590">MVGKCFCVNWLNTLGVVWGCQCEGILLLRPLLLNQQLWFTFFNKRIYGQILIMTDKRYQVFISSTYEDLKEERRAVQDTLISMGDFPVQMESFPASDEEQLEYIKPLIEACDYYILIIGGRYGSITSDGQSYTEKEFHHAVETGVPVIVLVHSNPEELPRNKTEETSEGHEKLKTFTALASDGRIRKSWDTTDGLKLCVREAVDHAKKTKKRTGWVKGDTIASTAALQELEALRKENKKLEIFKHPAFETSSLPELPDLQDTVEVQIHTHANIGGYDNNDLLASISGTWLSFFIAFHRSAQISYNDWNDEEYFVLDKTATRETMGQLLAVVCEKNALNGHSVTSESFDLLWCYFIEAGLFYEEGNVPFADLARKIIRRLTIAGLHTKSLKVTSGKIRTSIRMDDEEIPF</sequence>
<name>A0A1Y5SF50_9RHOB</name>
<keyword evidence="3" id="KW-1185">Reference proteome</keyword>
<evidence type="ECO:0000313" key="3">
    <source>
        <dbReference type="Proteomes" id="UP000193307"/>
    </source>
</evidence>
<reference evidence="2 3" key="1">
    <citation type="submission" date="2017-03" db="EMBL/GenBank/DDBJ databases">
        <authorList>
            <person name="Afonso C.L."/>
            <person name="Miller P.J."/>
            <person name="Scott M.A."/>
            <person name="Spackman E."/>
            <person name="Goraichik I."/>
            <person name="Dimitrov K.M."/>
            <person name="Suarez D.L."/>
            <person name="Swayne D.E."/>
        </authorList>
    </citation>
    <scope>NUCLEOTIDE SEQUENCE [LARGE SCALE GENOMIC DNA]</scope>
    <source>
        <strain evidence="2 3">CECT 7971</strain>
    </source>
</reference>
<feature type="domain" description="DUF4062" evidence="1">
    <location>
        <begin position="59"/>
        <end position="140"/>
    </location>
</feature>
<proteinExistence type="predicted"/>
<dbReference type="AlphaFoldDB" id="A0A1Y5SF50"/>
<dbReference type="EMBL" id="FWFW01000004">
    <property type="protein sequence ID" value="SLN38587.1"/>
    <property type="molecule type" value="Genomic_DNA"/>
</dbReference>
<dbReference type="Proteomes" id="UP000193307">
    <property type="component" value="Unassembled WGS sequence"/>
</dbReference>
<evidence type="ECO:0000259" key="1">
    <source>
        <dbReference type="Pfam" id="PF13271"/>
    </source>
</evidence>
<evidence type="ECO:0000313" key="2">
    <source>
        <dbReference type="EMBL" id="SLN38587.1"/>
    </source>
</evidence>
<organism evidence="2 3">
    <name type="scientific">Pacificibacter marinus</name>
    <dbReference type="NCBI Taxonomy" id="658057"/>
    <lineage>
        <taxon>Bacteria</taxon>
        <taxon>Pseudomonadati</taxon>
        <taxon>Pseudomonadota</taxon>
        <taxon>Alphaproteobacteria</taxon>
        <taxon>Rhodobacterales</taxon>
        <taxon>Roseobacteraceae</taxon>
        <taxon>Pacificibacter</taxon>
    </lineage>
</organism>
<dbReference type="STRING" id="658057.SAMN04488032_103179"/>
<accession>A0A1Y5SF50</accession>
<gene>
    <name evidence="2" type="ORF">PAM7971_01731</name>
</gene>
<dbReference type="InterPro" id="IPR025139">
    <property type="entry name" value="DUF4062"/>
</dbReference>